<dbReference type="AlphaFoldDB" id="A0A840I396"/>
<dbReference type="CDD" id="cd08417">
    <property type="entry name" value="PBP2_Nitroaromatics_like"/>
    <property type="match status" value="1"/>
</dbReference>
<accession>A0A840I396</accession>
<dbReference type="PANTHER" id="PTHR30118">
    <property type="entry name" value="HTH-TYPE TRANSCRIPTIONAL REGULATOR LEUO-RELATED"/>
    <property type="match status" value="1"/>
</dbReference>
<dbReference type="InterPro" id="IPR037402">
    <property type="entry name" value="YidZ_PBP2"/>
</dbReference>
<evidence type="ECO:0000256" key="1">
    <source>
        <dbReference type="ARBA" id="ARBA00009437"/>
    </source>
</evidence>
<organism evidence="6 7">
    <name type="scientific">Parvularcula dongshanensis</name>
    <dbReference type="NCBI Taxonomy" id="1173995"/>
    <lineage>
        <taxon>Bacteria</taxon>
        <taxon>Pseudomonadati</taxon>
        <taxon>Pseudomonadota</taxon>
        <taxon>Alphaproteobacteria</taxon>
        <taxon>Parvularculales</taxon>
        <taxon>Parvularculaceae</taxon>
        <taxon>Parvularcula</taxon>
    </lineage>
</organism>
<dbReference type="GO" id="GO:0003700">
    <property type="term" value="F:DNA-binding transcription factor activity"/>
    <property type="evidence" value="ECO:0007669"/>
    <property type="project" value="InterPro"/>
</dbReference>
<dbReference type="InterPro" id="IPR005119">
    <property type="entry name" value="LysR_subst-bd"/>
</dbReference>
<dbReference type="InterPro" id="IPR000847">
    <property type="entry name" value="LysR_HTH_N"/>
</dbReference>
<sequence>MSERRLEGLDLNLVLTLHWLLTEQSVSRAAGRLGVSQPAVSHGLKRLRELFGDPLLVKSGKVMRTTPRADRMKPQVSQLVAGMRDLFQTEANFDPAAATGRFRVSASDNCAVLVARAWAKVVAPLAPKLALDVVAIDFPVAQDLISGSVDLVMMPEVRFLTPPPGLDLDQFVHKPLCHEPFRTGVPDSSPLAGRPLTLQAFLSEPHVLVNPEGASLGVVDEALAKRGLSRRIAYRAESFLAAAAIARSTGCILTAPASTFLALPEGFEVGPPPIDVEGFGLVTGWHPNWTADPRHRWLRERLTEGLNAVIGQERPK</sequence>
<dbReference type="RefSeq" id="WP_183817659.1">
    <property type="nucleotide sequence ID" value="NZ_JACHOB010000003.1"/>
</dbReference>
<dbReference type="GO" id="GO:0003677">
    <property type="term" value="F:DNA binding"/>
    <property type="evidence" value="ECO:0007669"/>
    <property type="project" value="UniProtKB-KW"/>
</dbReference>
<protein>
    <submittedName>
        <fullName evidence="6">DNA-binding transcriptional LysR family regulator</fullName>
    </submittedName>
</protein>
<evidence type="ECO:0000256" key="3">
    <source>
        <dbReference type="ARBA" id="ARBA00023125"/>
    </source>
</evidence>
<dbReference type="Pfam" id="PF00126">
    <property type="entry name" value="HTH_1"/>
    <property type="match status" value="1"/>
</dbReference>
<dbReference type="PRINTS" id="PR00039">
    <property type="entry name" value="HTHLYSR"/>
</dbReference>
<keyword evidence="3 6" id="KW-0238">DNA-binding</keyword>
<name>A0A840I396_9PROT</name>
<comment type="similarity">
    <text evidence="1">Belongs to the LysR transcriptional regulatory family.</text>
</comment>
<dbReference type="PROSITE" id="PS50931">
    <property type="entry name" value="HTH_LYSR"/>
    <property type="match status" value="1"/>
</dbReference>
<dbReference type="Proteomes" id="UP000563524">
    <property type="component" value="Unassembled WGS sequence"/>
</dbReference>
<evidence type="ECO:0000256" key="4">
    <source>
        <dbReference type="ARBA" id="ARBA00023163"/>
    </source>
</evidence>
<dbReference type="SUPFAM" id="SSF46785">
    <property type="entry name" value="Winged helix' DNA-binding domain"/>
    <property type="match status" value="1"/>
</dbReference>
<dbReference type="Gene3D" id="1.10.10.10">
    <property type="entry name" value="Winged helix-like DNA-binding domain superfamily/Winged helix DNA-binding domain"/>
    <property type="match status" value="1"/>
</dbReference>
<dbReference type="InterPro" id="IPR036388">
    <property type="entry name" value="WH-like_DNA-bd_sf"/>
</dbReference>
<keyword evidence="2" id="KW-0805">Transcription regulation</keyword>
<evidence type="ECO:0000256" key="2">
    <source>
        <dbReference type="ARBA" id="ARBA00023015"/>
    </source>
</evidence>
<evidence type="ECO:0000259" key="5">
    <source>
        <dbReference type="PROSITE" id="PS50931"/>
    </source>
</evidence>
<dbReference type="PANTHER" id="PTHR30118:SF15">
    <property type="entry name" value="TRANSCRIPTIONAL REGULATORY PROTEIN"/>
    <property type="match status" value="1"/>
</dbReference>
<evidence type="ECO:0000313" key="6">
    <source>
        <dbReference type="EMBL" id="MBB4659247.1"/>
    </source>
</evidence>
<dbReference type="InterPro" id="IPR036390">
    <property type="entry name" value="WH_DNA-bd_sf"/>
</dbReference>
<comment type="caution">
    <text evidence="6">The sequence shown here is derived from an EMBL/GenBank/DDBJ whole genome shotgun (WGS) entry which is preliminary data.</text>
</comment>
<dbReference type="Pfam" id="PF03466">
    <property type="entry name" value="LysR_substrate"/>
    <property type="match status" value="1"/>
</dbReference>
<gene>
    <name evidence="6" type="ORF">GGQ59_001772</name>
</gene>
<keyword evidence="7" id="KW-1185">Reference proteome</keyword>
<dbReference type="EMBL" id="JACHOB010000003">
    <property type="protein sequence ID" value="MBB4659247.1"/>
    <property type="molecule type" value="Genomic_DNA"/>
</dbReference>
<evidence type="ECO:0000313" key="7">
    <source>
        <dbReference type="Proteomes" id="UP000563524"/>
    </source>
</evidence>
<proteinExistence type="inferred from homology"/>
<reference evidence="6 7" key="1">
    <citation type="submission" date="2020-08" db="EMBL/GenBank/DDBJ databases">
        <title>Genomic Encyclopedia of Type Strains, Phase IV (KMG-IV): sequencing the most valuable type-strain genomes for metagenomic binning, comparative biology and taxonomic classification.</title>
        <authorList>
            <person name="Goeker M."/>
        </authorList>
    </citation>
    <scope>NUCLEOTIDE SEQUENCE [LARGE SCALE GENOMIC DNA]</scope>
    <source>
        <strain evidence="6 7">DSM 102850</strain>
    </source>
</reference>
<feature type="domain" description="HTH lysR-type" evidence="5">
    <location>
        <begin position="9"/>
        <end position="66"/>
    </location>
</feature>
<dbReference type="InterPro" id="IPR050389">
    <property type="entry name" value="LysR-type_TF"/>
</dbReference>
<dbReference type="SUPFAM" id="SSF53850">
    <property type="entry name" value="Periplasmic binding protein-like II"/>
    <property type="match status" value="1"/>
</dbReference>
<keyword evidence="4" id="KW-0804">Transcription</keyword>
<dbReference type="Gene3D" id="3.40.190.10">
    <property type="entry name" value="Periplasmic binding protein-like II"/>
    <property type="match status" value="2"/>
</dbReference>